<dbReference type="Pfam" id="PF13537">
    <property type="entry name" value="GATase_7"/>
    <property type="match status" value="1"/>
</dbReference>
<dbReference type="GO" id="GO:0005743">
    <property type="term" value="C:mitochondrial inner membrane"/>
    <property type="evidence" value="ECO:0007669"/>
    <property type="project" value="UniProtKB-SubCell"/>
</dbReference>
<dbReference type="PANTHER" id="PTHR11772">
    <property type="entry name" value="ASPARAGINE SYNTHETASE"/>
    <property type="match status" value="1"/>
</dbReference>
<dbReference type="GO" id="GO:0006529">
    <property type="term" value="P:asparagine biosynthetic process"/>
    <property type="evidence" value="ECO:0007669"/>
    <property type="project" value="UniProtKB-KW"/>
</dbReference>
<dbReference type="Pfam" id="PF00733">
    <property type="entry name" value="Asn_synthase"/>
    <property type="match status" value="1"/>
</dbReference>
<evidence type="ECO:0000256" key="13">
    <source>
        <dbReference type="ARBA" id="ARBA00030234"/>
    </source>
</evidence>
<evidence type="ECO:0000256" key="14">
    <source>
        <dbReference type="SAM" id="Phobius"/>
    </source>
</evidence>
<keyword evidence="9" id="KW-0061">Asparagine biosynthesis</keyword>
<accession>A0AA39HTC4</accession>
<dbReference type="SUPFAM" id="SSF52402">
    <property type="entry name" value="Adenine nucleotide alpha hydrolases-like"/>
    <property type="match status" value="1"/>
</dbReference>
<comment type="subcellular location">
    <subcellularLocation>
        <location evidence="1">Mitochondrion inner membrane</location>
        <topology evidence="1">Single-pass membrane protein</topology>
    </subcellularLocation>
</comment>
<reference evidence="16" key="1">
    <citation type="submission" date="2023-06" db="EMBL/GenBank/DDBJ databases">
        <title>Genomic analysis of the entomopathogenic nematode Steinernema hermaphroditum.</title>
        <authorList>
            <person name="Schwarz E.M."/>
            <person name="Heppert J.K."/>
            <person name="Baniya A."/>
            <person name="Schwartz H.T."/>
            <person name="Tan C.-H."/>
            <person name="Antoshechkin I."/>
            <person name="Sternberg P.W."/>
            <person name="Goodrich-Blair H."/>
            <person name="Dillman A.R."/>
        </authorList>
    </citation>
    <scope>NUCLEOTIDE SEQUENCE</scope>
    <source>
        <strain evidence="16">PS9179</strain>
        <tissue evidence="16">Whole animal</tissue>
    </source>
</reference>
<keyword evidence="8" id="KW-0067">ATP-binding</keyword>
<dbReference type="InterPro" id="IPR050795">
    <property type="entry name" value="Asn_Synthetase"/>
</dbReference>
<feature type="transmembrane region" description="Helical" evidence="14">
    <location>
        <begin position="662"/>
        <end position="683"/>
    </location>
</feature>
<evidence type="ECO:0000256" key="11">
    <source>
        <dbReference type="ARBA" id="ARBA00023128"/>
    </source>
</evidence>
<dbReference type="FunFam" id="3.40.50.620:FF:000263">
    <property type="entry name" value="Asparagine synthetase"/>
    <property type="match status" value="1"/>
</dbReference>
<dbReference type="CDD" id="cd01991">
    <property type="entry name" value="Asn_synthase_B_C"/>
    <property type="match status" value="1"/>
</dbReference>
<evidence type="ECO:0000256" key="10">
    <source>
        <dbReference type="ARBA" id="ARBA00022989"/>
    </source>
</evidence>
<keyword evidence="9" id="KW-0028">Amino-acid biosynthesis</keyword>
<feature type="domain" description="Glutamine amidotransferase type-2" evidence="15">
    <location>
        <begin position="2"/>
        <end position="185"/>
    </location>
</feature>
<dbReference type="Gene3D" id="3.40.50.620">
    <property type="entry name" value="HUPs"/>
    <property type="match status" value="1"/>
</dbReference>
<dbReference type="EMBL" id="JAUCMV010000003">
    <property type="protein sequence ID" value="KAK0410966.1"/>
    <property type="molecule type" value="Genomic_DNA"/>
</dbReference>
<evidence type="ECO:0000256" key="3">
    <source>
        <dbReference type="ARBA" id="ARBA00008370"/>
    </source>
</evidence>
<evidence type="ECO:0000256" key="5">
    <source>
        <dbReference type="ARBA" id="ARBA00022692"/>
    </source>
</evidence>
<dbReference type="Gene3D" id="3.60.20.10">
    <property type="entry name" value="Glutamine Phosphoribosylpyrophosphate, subunit 1, domain 1"/>
    <property type="match status" value="1"/>
</dbReference>
<evidence type="ECO:0000256" key="8">
    <source>
        <dbReference type="ARBA" id="ARBA00022840"/>
    </source>
</evidence>
<dbReference type="InterPro" id="IPR014729">
    <property type="entry name" value="Rossmann-like_a/b/a_fold"/>
</dbReference>
<comment type="similarity">
    <text evidence="3">Belongs to the COX16 family.</text>
</comment>
<keyword evidence="12 14" id="KW-0472">Membrane</keyword>
<evidence type="ECO:0000256" key="1">
    <source>
        <dbReference type="ARBA" id="ARBA00004434"/>
    </source>
</evidence>
<evidence type="ECO:0000256" key="7">
    <source>
        <dbReference type="ARBA" id="ARBA00022792"/>
    </source>
</evidence>
<dbReference type="InterPro" id="IPR001962">
    <property type="entry name" value="Asn_synthase"/>
</dbReference>
<keyword evidence="4" id="KW-0436">Ligase</keyword>
<dbReference type="AlphaFoldDB" id="A0AA39HTC4"/>
<dbReference type="Pfam" id="PF14138">
    <property type="entry name" value="COX16"/>
    <property type="match status" value="1"/>
</dbReference>
<evidence type="ECO:0000256" key="6">
    <source>
        <dbReference type="ARBA" id="ARBA00022741"/>
    </source>
</evidence>
<comment type="caution">
    <text evidence="16">The sequence shown here is derived from an EMBL/GenBank/DDBJ whole genome shotgun (WGS) entry which is preliminary data.</text>
</comment>
<dbReference type="GO" id="GO:0005524">
    <property type="term" value="F:ATP binding"/>
    <property type="evidence" value="ECO:0007669"/>
    <property type="project" value="UniProtKB-KW"/>
</dbReference>
<evidence type="ECO:0000256" key="12">
    <source>
        <dbReference type="ARBA" id="ARBA00023136"/>
    </source>
</evidence>
<keyword evidence="11" id="KW-0496">Mitochondrion</keyword>
<dbReference type="PROSITE" id="PS51278">
    <property type="entry name" value="GATASE_TYPE_2"/>
    <property type="match status" value="1"/>
</dbReference>
<dbReference type="Proteomes" id="UP001175271">
    <property type="component" value="Unassembled WGS sequence"/>
</dbReference>
<name>A0AA39HTC4_9BILA</name>
<dbReference type="InterPro" id="IPR029055">
    <property type="entry name" value="Ntn_hydrolases_N"/>
</dbReference>
<proteinExistence type="inferred from homology"/>
<evidence type="ECO:0000256" key="2">
    <source>
        <dbReference type="ARBA" id="ARBA00005187"/>
    </source>
</evidence>
<evidence type="ECO:0000259" key="15">
    <source>
        <dbReference type="PROSITE" id="PS51278"/>
    </source>
</evidence>
<dbReference type="InterPro" id="IPR020164">
    <property type="entry name" value="Cyt_c_Oxase_assmbl_COX16"/>
</dbReference>
<keyword evidence="10 14" id="KW-1133">Transmembrane helix</keyword>
<keyword evidence="5 14" id="KW-0812">Transmembrane</keyword>
<sequence length="773" mass="87734">MCGIWALLGAECSEKHSEAFMEIVGRGPDLTVVSQVQPNVFLGFHRLAIVQPGHVASEQPIVAGSLSVVCNGEIYNHEILKKNSHLAEDKVKNGGSDCASIIHAFKTHNGDLRKCCAALDGVFAFVMVDEKYVYIGRDPMGVRPLFYGFDSEGELVLGSEVKCIHDLCDRVEIFPPGHCGTISLAGARNDIRFQQYFAIPTTPERMITINKQLILTQVREILVSAVQKRLMGNRQFGFMLSGGLDSSLVASIATKYLKQKPVAFSVGFGDSPDLENARKVAEYLDIPHKVLVITPEQCIDIVPDVVYALETFDPLIIRCGIPHFLLCKHIAATSDVKVLLSGEGADELFGSYAYMQRAPSSTHLHKEILRRLTHLHQYDVLRCDRATSCHGLEIRVPFLDKRFIDLIARLPPSFKLIADQMEKFVLRSAFEGWLPNEVLWRSKEGFSEALGKIDLGDVVHEHADRLISSEQFELRSHLFPWKTPDSKEEFWYRMLFDAFFSHKKMTNVVHTKVYRTAAWHMVEEKENCKDELTAVEKSLANDRSLSSGTLNYTTHCRNPECREKVTSQALESDPRTASVAHQQALRVVSANARSEEEAHNVRLNFPSKRTARRTYQNHARKAYPKADSGKIPECFKVREELRRRRSSAPARSPMSSRRNLKFIRVGLPFFSIVFGGAFGLHYFQQVRYDFRKIRAIDDNLEHLRGDLKESGLKVRNDVSIDTVYKEVVELDTDSWENIRGPREFEDLSGYERIKQNQKEVNAEARRKKAETYN</sequence>
<evidence type="ECO:0000313" key="17">
    <source>
        <dbReference type="Proteomes" id="UP001175271"/>
    </source>
</evidence>
<dbReference type="GO" id="GO:0005829">
    <property type="term" value="C:cytosol"/>
    <property type="evidence" value="ECO:0007669"/>
    <property type="project" value="TreeGrafter"/>
</dbReference>
<dbReference type="GO" id="GO:0004066">
    <property type="term" value="F:asparagine synthase (glutamine-hydrolyzing) activity"/>
    <property type="evidence" value="ECO:0007669"/>
    <property type="project" value="InterPro"/>
</dbReference>
<evidence type="ECO:0000256" key="9">
    <source>
        <dbReference type="ARBA" id="ARBA00022888"/>
    </source>
</evidence>
<comment type="pathway">
    <text evidence="2">Amino-acid biosynthesis; L-asparagine biosynthesis; L-asparagine from L-aspartate (L-Gln route): step 1/1.</text>
</comment>
<organism evidence="16 17">
    <name type="scientific">Steinernema hermaphroditum</name>
    <dbReference type="NCBI Taxonomy" id="289476"/>
    <lineage>
        <taxon>Eukaryota</taxon>
        <taxon>Metazoa</taxon>
        <taxon>Ecdysozoa</taxon>
        <taxon>Nematoda</taxon>
        <taxon>Chromadorea</taxon>
        <taxon>Rhabditida</taxon>
        <taxon>Tylenchina</taxon>
        <taxon>Panagrolaimomorpha</taxon>
        <taxon>Strongyloidoidea</taxon>
        <taxon>Steinernematidae</taxon>
        <taxon>Steinernema</taxon>
    </lineage>
</organism>
<protein>
    <recommendedName>
        <fullName evidence="13">Glutamine-dependent asparagine synthetase</fullName>
    </recommendedName>
</protein>
<dbReference type="InterPro" id="IPR017932">
    <property type="entry name" value="GATase_2_dom"/>
</dbReference>
<keyword evidence="6" id="KW-0547">Nucleotide-binding</keyword>
<keyword evidence="7" id="KW-0999">Mitochondrion inner membrane</keyword>
<dbReference type="SUPFAM" id="SSF56235">
    <property type="entry name" value="N-terminal nucleophile aminohydrolases (Ntn hydrolases)"/>
    <property type="match status" value="1"/>
</dbReference>
<evidence type="ECO:0000256" key="4">
    <source>
        <dbReference type="ARBA" id="ARBA00022598"/>
    </source>
</evidence>
<dbReference type="PANTHER" id="PTHR11772:SF23">
    <property type="entry name" value="ASPARAGINE SYNTHETASE [GLUTAMINE-HYDROLYZING]"/>
    <property type="match status" value="1"/>
</dbReference>
<evidence type="ECO:0000313" key="16">
    <source>
        <dbReference type="EMBL" id="KAK0410966.1"/>
    </source>
</evidence>
<gene>
    <name evidence="16" type="ORF">QR680_005412</name>
</gene>
<keyword evidence="17" id="KW-1185">Reference proteome</keyword>